<dbReference type="RefSeq" id="WP_377210720.1">
    <property type="nucleotide sequence ID" value="NZ_JBHTJV010000002.1"/>
</dbReference>
<dbReference type="Pfam" id="PF02311">
    <property type="entry name" value="AraC_binding"/>
    <property type="match status" value="1"/>
</dbReference>
<dbReference type="Proteomes" id="UP001597101">
    <property type="component" value="Unassembled WGS sequence"/>
</dbReference>
<dbReference type="InterPro" id="IPR018062">
    <property type="entry name" value="HTH_AraC-typ_CS"/>
</dbReference>
<evidence type="ECO:0000313" key="6">
    <source>
        <dbReference type="EMBL" id="MFD0914861.1"/>
    </source>
</evidence>
<keyword evidence="4" id="KW-0804">Transcription</keyword>
<evidence type="ECO:0000256" key="3">
    <source>
        <dbReference type="ARBA" id="ARBA00023159"/>
    </source>
</evidence>
<reference evidence="7" key="1">
    <citation type="journal article" date="2019" name="Int. J. Syst. Evol. Microbiol.">
        <title>The Global Catalogue of Microorganisms (GCM) 10K type strain sequencing project: providing services to taxonomists for standard genome sequencing and annotation.</title>
        <authorList>
            <consortium name="The Broad Institute Genomics Platform"/>
            <consortium name="The Broad Institute Genome Sequencing Center for Infectious Disease"/>
            <person name="Wu L."/>
            <person name="Ma J."/>
        </authorList>
    </citation>
    <scope>NUCLEOTIDE SEQUENCE [LARGE SCALE GENOMIC DNA]</scope>
    <source>
        <strain evidence="7">CCUG 60023</strain>
    </source>
</reference>
<evidence type="ECO:0000256" key="4">
    <source>
        <dbReference type="ARBA" id="ARBA00023163"/>
    </source>
</evidence>
<protein>
    <submittedName>
        <fullName evidence="6">Helix-turn-helix domain-containing protein</fullName>
    </submittedName>
</protein>
<dbReference type="InterPro" id="IPR050204">
    <property type="entry name" value="AraC_XylS_family_regulators"/>
</dbReference>
<dbReference type="PANTHER" id="PTHR46796:SF2">
    <property type="entry name" value="TRANSCRIPTIONAL REGULATORY PROTEIN"/>
    <property type="match status" value="1"/>
</dbReference>
<dbReference type="PRINTS" id="PR00032">
    <property type="entry name" value="HTHARAC"/>
</dbReference>
<dbReference type="PROSITE" id="PS00041">
    <property type="entry name" value="HTH_ARAC_FAMILY_1"/>
    <property type="match status" value="1"/>
</dbReference>
<evidence type="ECO:0000256" key="2">
    <source>
        <dbReference type="ARBA" id="ARBA00023125"/>
    </source>
</evidence>
<evidence type="ECO:0000256" key="1">
    <source>
        <dbReference type="ARBA" id="ARBA00023015"/>
    </source>
</evidence>
<dbReference type="Gene3D" id="1.10.10.60">
    <property type="entry name" value="Homeodomain-like"/>
    <property type="match status" value="2"/>
</dbReference>
<dbReference type="SUPFAM" id="SSF51182">
    <property type="entry name" value="RmlC-like cupins"/>
    <property type="match status" value="1"/>
</dbReference>
<dbReference type="InterPro" id="IPR018060">
    <property type="entry name" value="HTH_AraC"/>
</dbReference>
<evidence type="ECO:0000259" key="5">
    <source>
        <dbReference type="PROSITE" id="PS01124"/>
    </source>
</evidence>
<dbReference type="EMBL" id="JBHTJV010000002">
    <property type="protein sequence ID" value="MFD0914861.1"/>
    <property type="molecule type" value="Genomic_DNA"/>
</dbReference>
<feature type="domain" description="HTH araC/xylS-type" evidence="5">
    <location>
        <begin position="173"/>
        <end position="271"/>
    </location>
</feature>
<dbReference type="PANTHER" id="PTHR46796">
    <property type="entry name" value="HTH-TYPE TRANSCRIPTIONAL ACTIVATOR RHAS-RELATED"/>
    <property type="match status" value="1"/>
</dbReference>
<gene>
    <name evidence="6" type="ORF">ACFQ14_00410</name>
</gene>
<dbReference type="InterPro" id="IPR009057">
    <property type="entry name" value="Homeodomain-like_sf"/>
</dbReference>
<keyword evidence="1" id="KW-0805">Transcription regulation</keyword>
<comment type="caution">
    <text evidence="6">The sequence shown here is derived from an EMBL/GenBank/DDBJ whole genome shotgun (WGS) entry which is preliminary data.</text>
</comment>
<keyword evidence="3" id="KW-0010">Activator</keyword>
<dbReference type="SMART" id="SM00342">
    <property type="entry name" value="HTH_ARAC"/>
    <property type="match status" value="1"/>
</dbReference>
<dbReference type="InterPro" id="IPR011051">
    <property type="entry name" value="RmlC_Cupin_sf"/>
</dbReference>
<dbReference type="Pfam" id="PF12833">
    <property type="entry name" value="HTH_18"/>
    <property type="match status" value="1"/>
</dbReference>
<dbReference type="PROSITE" id="PS01124">
    <property type="entry name" value="HTH_ARAC_FAMILY_2"/>
    <property type="match status" value="1"/>
</dbReference>
<evidence type="ECO:0000313" key="7">
    <source>
        <dbReference type="Proteomes" id="UP001597101"/>
    </source>
</evidence>
<dbReference type="InterPro" id="IPR020449">
    <property type="entry name" value="Tscrpt_reg_AraC-type_HTH"/>
</dbReference>
<accession>A0ABW3FDH4</accession>
<dbReference type="InterPro" id="IPR014710">
    <property type="entry name" value="RmlC-like_jellyroll"/>
</dbReference>
<proteinExistence type="predicted"/>
<keyword evidence="7" id="KW-1185">Reference proteome</keyword>
<dbReference type="Gene3D" id="2.60.120.10">
    <property type="entry name" value="Jelly Rolls"/>
    <property type="match status" value="1"/>
</dbReference>
<sequence>MSGAISVHHGAFGRAALYNLNKPIITHAHREAHLIFWLDGGEGQITLGDKSHRIDRNSAVAVSPWEPHSFEIDDPEKPLTTLTLYIKPMWFLENNRSAEPTLAFGRPLIDVTSPVATWVARLTSLLMEPEGSEMFDGFLFETTRQCFEQSWGTGNRQNRMSRFNERFLDYRVRRSIALMQENYCEAMEIDWVAKESGLSRPHFFKLFKRQMGITPNLYLNTLRAERAIDELMQTDKSVTEIAYDLGFSSQASFTRFFTTNVGIPPSDYRRVGLIA</sequence>
<name>A0ABW3FDH4_9HYPH</name>
<dbReference type="SUPFAM" id="SSF46689">
    <property type="entry name" value="Homeodomain-like"/>
    <property type="match status" value="2"/>
</dbReference>
<dbReference type="InterPro" id="IPR003313">
    <property type="entry name" value="AraC-bd"/>
</dbReference>
<keyword evidence="2" id="KW-0238">DNA-binding</keyword>
<organism evidence="6 7">
    <name type="scientific">Pseudahrensia aquimaris</name>
    <dbReference type="NCBI Taxonomy" id="744461"/>
    <lineage>
        <taxon>Bacteria</taxon>
        <taxon>Pseudomonadati</taxon>
        <taxon>Pseudomonadota</taxon>
        <taxon>Alphaproteobacteria</taxon>
        <taxon>Hyphomicrobiales</taxon>
        <taxon>Ahrensiaceae</taxon>
        <taxon>Pseudahrensia</taxon>
    </lineage>
</organism>